<dbReference type="PIRSF" id="PIRSF028763">
    <property type="entry name" value="RNA_pol_Rpc34"/>
    <property type="match status" value="1"/>
</dbReference>
<evidence type="ECO:0000313" key="8">
    <source>
        <dbReference type="EMBL" id="CAE0431279.1"/>
    </source>
</evidence>
<dbReference type="SUPFAM" id="SSF46785">
    <property type="entry name" value="Winged helix' DNA-binding domain"/>
    <property type="match status" value="1"/>
</dbReference>
<dbReference type="InterPro" id="IPR016049">
    <property type="entry name" value="RNA_pol_Rpc34-like"/>
</dbReference>
<dbReference type="AlphaFoldDB" id="A0A7S3LHH1"/>
<dbReference type="Gene3D" id="1.10.10.10">
    <property type="entry name" value="Winged helix-like DNA-binding domain superfamily/Winged helix DNA-binding domain"/>
    <property type="match status" value="1"/>
</dbReference>
<feature type="region of interest" description="Disordered" evidence="7">
    <location>
        <begin position="1"/>
        <end position="30"/>
    </location>
</feature>
<evidence type="ECO:0000256" key="3">
    <source>
        <dbReference type="ARBA" id="ARBA00022478"/>
    </source>
</evidence>
<dbReference type="PANTHER" id="PTHR12780">
    <property type="entry name" value="RNA POLYMERASE III DNA DIRECTED , 39KD SUBUNIT-RELATED"/>
    <property type="match status" value="1"/>
</dbReference>
<keyword evidence="5 6" id="KW-0539">Nucleus</keyword>
<keyword evidence="3 6" id="KW-0240">DNA-directed RNA polymerase</keyword>
<name>A0A7S3LHH1_9STRA</name>
<dbReference type="GO" id="GO:0005666">
    <property type="term" value="C:RNA polymerase III complex"/>
    <property type="evidence" value="ECO:0007669"/>
    <property type="project" value="UniProtKB-UniRule"/>
</dbReference>
<comment type="function">
    <text evidence="6">DNA-dependent RNA polymerase catalyzes the transcription of DNA into RNA using the four ribonucleoside triphosphates as substrates. Specific peripheric component of RNA polymerase III which synthesizes small RNAs, such as 5S rRNA and tRNAs.</text>
</comment>
<evidence type="ECO:0000256" key="4">
    <source>
        <dbReference type="ARBA" id="ARBA00023163"/>
    </source>
</evidence>
<comment type="similarity">
    <text evidence="2 6">Belongs to the eukaryotic RPC34/RPC39 RNA polymerase subunit family.</text>
</comment>
<dbReference type="FunFam" id="1.10.10.10:FF:000116">
    <property type="entry name" value="DNA-directed RNA polymerase III subunit RPC6"/>
    <property type="match status" value="1"/>
</dbReference>
<organism evidence="8">
    <name type="scientific">Aplanochytrium stocchinoi</name>
    <dbReference type="NCBI Taxonomy" id="215587"/>
    <lineage>
        <taxon>Eukaryota</taxon>
        <taxon>Sar</taxon>
        <taxon>Stramenopiles</taxon>
        <taxon>Bigyra</taxon>
        <taxon>Labyrinthulomycetes</taxon>
        <taxon>Thraustochytrida</taxon>
        <taxon>Thraustochytriidae</taxon>
        <taxon>Aplanochytrium</taxon>
    </lineage>
</organism>
<evidence type="ECO:0000256" key="5">
    <source>
        <dbReference type="ARBA" id="ARBA00023242"/>
    </source>
</evidence>
<evidence type="ECO:0000256" key="1">
    <source>
        <dbReference type="ARBA" id="ARBA00004123"/>
    </source>
</evidence>
<evidence type="ECO:0000256" key="7">
    <source>
        <dbReference type="SAM" id="MobiDB-lite"/>
    </source>
</evidence>
<protein>
    <recommendedName>
        <fullName evidence="6">DNA-directed RNA polymerase III subunit RPC6</fullName>
        <shortName evidence="6">RNA polymerase III subunit C6</shortName>
    </recommendedName>
</protein>
<proteinExistence type="inferred from homology"/>
<reference evidence="8" key="1">
    <citation type="submission" date="2021-01" db="EMBL/GenBank/DDBJ databases">
        <authorList>
            <person name="Corre E."/>
            <person name="Pelletier E."/>
            <person name="Niang G."/>
            <person name="Scheremetjew M."/>
            <person name="Finn R."/>
            <person name="Kale V."/>
            <person name="Holt S."/>
            <person name="Cochrane G."/>
            <person name="Meng A."/>
            <person name="Brown T."/>
            <person name="Cohen L."/>
        </authorList>
    </citation>
    <scope>NUCLEOTIDE SEQUENCE</scope>
    <source>
        <strain evidence="8">GSBS06</strain>
    </source>
</reference>
<dbReference type="EMBL" id="HBIN01002448">
    <property type="protein sequence ID" value="CAE0431279.1"/>
    <property type="molecule type" value="Transcribed_RNA"/>
</dbReference>
<dbReference type="GO" id="GO:0006383">
    <property type="term" value="P:transcription by RNA polymerase III"/>
    <property type="evidence" value="ECO:0007669"/>
    <property type="project" value="UniProtKB-UniRule"/>
</dbReference>
<dbReference type="InterPro" id="IPR036388">
    <property type="entry name" value="WH-like_DNA-bd_sf"/>
</dbReference>
<dbReference type="InterPro" id="IPR007832">
    <property type="entry name" value="RNA_pol_Rpc34"/>
</dbReference>
<dbReference type="GO" id="GO:0005654">
    <property type="term" value="C:nucleoplasm"/>
    <property type="evidence" value="ECO:0007669"/>
    <property type="project" value="UniProtKB-ARBA"/>
</dbReference>
<gene>
    <name evidence="8" type="ORF">ASTO00021_LOCUS1616</name>
</gene>
<evidence type="ECO:0000256" key="2">
    <source>
        <dbReference type="ARBA" id="ARBA00011038"/>
    </source>
</evidence>
<comment type="subcellular location">
    <subcellularLocation>
        <location evidence="1 6">Nucleus</location>
    </subcellularLocation>
</comment>
<dbReference type="Pfam" id="PF05158">
    <property type="entry name" value="RNA_pol_Rpc34"/>
    <property type="match status" value="1"/>
</dbReference>
<dbReference type="GO" id="GO:0005737">
    <property type="term" value="C:cytoplasm"/>
    <property type="evidence" value="ECO:0007669"/>
    <property type="project" value="UniProtKB-ARBA"/>
</dbReference>
<accession>A0A7S3LHH1</accession>
<dbReference type="InterPro" id="IPR036390">
    <property type="entry name" value="WH_DNA-bd_sf"/>
</dbReference>
<feature type="compositionally biased region" description="Low complexity" evidence="7">
    <location>
        <begin position="12"/>
        <end position="22"/>
    </location>
</feature>
<evidence type="ECO:0000256" key="6">
    <source>
        <dbReference type="PIRNR" id="PIRNR028763"/>
    </source>
</evidence>
<keyword evidence="4 6" id="KW-0804">Transcription</keyword>
<sequence>MEEPASKRPRTGSDSSVSVGDSNSKGNAQIRRRFEKYISSKSEIQDKELRDDFGAAYASLVPVINDFLRNRRLQLFQNADASLFYKVQTAEVAKKYEGLDQNHMMVLQEITQSGNKGIWLKIIRLKTRLAQYEISKILKNLEKRCLIKAVKSITSKNKKVYVLYDVIPAREHTGGPWYTDQEFDEEFVGFVGKWIKNVIKVNGSCSITELADMLKSAKISKIELSQEDLKSVIDMLIYEGEIEEFIHPEHSGVQLAGSSFYEKKWKLSSKINPNDFFTETPCGVCPVADDCAPGADISPTNCKYMDDWLGSDSLQF</sequence>